<dbReference type="PANTHER" id="PTHR43477:SF1">
    <property type="entry name" value="DIHYDROANTICAPSIN 7-DEHYDROGENASE"/>
    <property type="match status" value="1"/>
</dbReference>
<dbReference type="PRINTS" id="PR00081">
    <property type="entry name" value="GDHRDH"/>
</dbReference>
<dbReference type="KEGG" id="hcu:MUN79_16990"/>
<gene>
    <name evidence="3" type="ORF">MUN79_16990</name>
</gene>
<evidence type="ECO:0000256" key="1">
    <source>
        <dbReference type="ARBA" id="ARBA00006484"/>
    </source>
</evidence>
<accession>A0A8T9Q3R1</accession>
<dbReference type="RefSeq" id="WP_244673852.1">
    <property type="nucleotide sequence ID" value="NZ_CP095046.1"/>
</dbReference>
<dbReference type="Proteomes" id="UP000831796">
    <property type="component" value="Chromosome"/>
</dbReference>
<keyword evidence="2" id="KW-0560">Oxidoreductase</keyword>
<dbReference type="PANTHER" id="PTHR43477">
    <property type="entry name" value="DIHYDROANTICAPSIN 7-DEHYDROGENASE"/>
    <property type="match status" value="1"/>
</dbReference>
<dbReference type="SUPFAM" id="SSF51735">
    <property type="entry name" value="NAD(P)-binding Rossmann-fold domains"/>
    <property type="match status" value="1"/>
</dbReference>
<dbReference type="AlphaFoldDB" id="A0A8T9Q3R1"/>
<dbReference type="InterPro" id="IPR036291">
    <property type="entry name" value="NAD(P)-bd_dom_sf"/>
</dbReference>
<dbReference type="Gene3D" id="3.40.50.720">
    <property type="entry name" value="NAD(P)-binding Rossmann-like Domain"/>
    <property type="match status" value="1"/>
</dbReference>
<dbReference type="InterPro" id="IPR051122">
    <property type="entry name" value="SDR_DHRS6-like"/>
</dbReference>
<evidence type="ECO:0000313" key="4">
    <source>
        <dbReference type="Proteomes" id="UP000831796"/>
    </source>
</evidence>
<keyword evidence="4" id="KW-1185">Reference proteome</keyword>
<protein>
    <submittedName>
        <fullName evidence="3">SDR family oxidoreductase</fullName>
    </submittedName>
</protein>
<dbReference type="GO" id="GO:0016491">
    <property type="term" value="F:oxidoreductase activity"/>
    <property type="evidence" value="ECO:0007669"/>
    <property type="project" value="UniProtKB-KW"/>
</dbReference>
<name>A0A8T9Q3R1_9BACT</name>
<proteinExistence type="inferred from homology"/>
<dbReference type="Pfam" id="PF13561">
    <property type="entry name" value="adh_short_C2"/>
    <property type="match status" value="1"/>
</dbReference>
<organism evidence="3 4">
    <name type="scientific">Hymenobacter cellulosilyticus</name>
    <dbReference type="NCBI Taxonomy" id="2932248"/>
    <lineage>
        <taxon>Bacteria</taxon>
        <taxon>Pseudomonadati</taxon>
        <taxon>Bacteroidota</taxon>
        <taxon>Cytophagia</taxon>
        <taxon>Cytophagales</taxon>
        <taxon>Hymenobacteraceae</taxon>
        <taxon>Hymenobacter</taxon>
    </lineage>
</organism>
<dbReference type="EMBL" id="CP095046">
    <property type="protein sequence ID" value="UOQ70430.1"/>
    <property type="molecule type" value="Genomic_DNA"/>
</dbReference>
<reference evidence="3" key="1">
    <citation type="submission" date="2022-04" db="EMBL/GenBank/DDBJ databases">
        <title>Hymenobacter sp. isolated from the air.</title>
        <authorList>
            <person name="Won M."/>
            <person name="Lee C.-M."/>
            <person name="Woen H.-Y."/>
            <person name="Kwon S.-W."/>
        </authorList>
    </citation>
    <scope>NUCLEOTIDE SEQUENCE</scope>
    <source>
        <strain evidence="3">5116S-3</strain>
    </source>
</reference>
<sequence>MHKQITSGLLTSQRVVVLGGSAGIGLATAQAAAAASAQVVIVSSNEQRVQAALRSLPEASTGHAADLTQENQLQALFERIGAFDHLVFTAGESLLLGELAFTDLSAIRRAFELRYYGALAAVKYAQPHLRPGGSITLTSGIASRRPGKGWSVGASICGAMDALTRALAVELAPIRVNNVAPGVVKTDLWADMSDSDRAAMYTSIGRNLPVGRVGEASDIAQTYLYLMQQRYGTGQSIIVDGGNVLV</sequence>
<evidence type="ECO:0000256" key="2">
    <source>
        <dbReference type="ARBA" id="ARBA00023002"/>
    </source>
</evidence>
<dbReference type="InterPro" id="IPR002347">
    <property type="entry name" value="SDR_fam"/>
</dbReference>
<evidence type="ECO:0000313" key="3">
    <source>
        <dbReference type="EMBL" id="UOQ70430.1"/>
    </source>
</evidence>
<dbReference type="CDD" id="cd11731">
    <property type="entry name" value="Lin1944_like_SDR_c"/>
    <property type="match status" value="1"/>
</dbReference>
<comment type="similarity">
    <text evidence="1">Belongs to the short-chain dehydrogenases/reductases (SDR) family.</text>
</comment>